<organism evidence="3 4">
    <name type="scientific">Pleomassaria siparia CBS 279.74</name>
    <dbReference type="NCBI Taxonomy" id="1314801"/>
    <lineage>
        <taxon>Eukaryota</taxon>
        <taxon>Fungi</taxon>
        <taxon>Dikarya</taxon>
        <taxon>Ascomycota</taxon>
        <taxon>Pezizomycotina</taxon>
        <taxon>Dothideomycetes</taxon>
        <taxon>Pleosporomycetidae</taxon>
        <taxon>Pleosporales</taxon>
        <taxon>Pleomassariaceae</taxon>
        <taxon>Pleomassaria</taxon>
    </lineage>
</organism>
<dbReference type="InterPro" id="IPR036047">
    <property type="entry name" value="F-box-like_dom_sf"/>
</dbReference>
<evidence type="ECO:0000313" key="4">
    <source>
        <dbReference type="Proteomes" id="UP000799428"/>
    </source>
</evidence>
<dbReference type="PROSITE" id="PS50181">
    <property type="entry name" value="FBOX"/>
    <property type="match status" value="1"/>
</dbReference>
<feature type="domain" description="F-box" evidence="2">
    <location>
        <begin position="49"/>
        <end position="96"/>
    </location>
</feature>
<dbReference type="CDD" id="cd09917">
    <property type="entry name" value="F-box_SF"/>
    <property type="match status" value="1"/>
</dbReference>
<evidence type="ECO:0000259" key="2">
    <source>
        <dbReference type="PROSITE" id="PS50181"/>
    </source>
</evidence>
<dbReference type="Proteomes" id="UP000799428">
    <property type="component" value="Unassembled WGS sequence"/>
</dbReference>
<evidence type="ECO:0000256" key="1">
    <source>
        <dbReference type="SAM" id="MobiDB-lite"/>
    </source>
</evidence>
<sequence>MAKSLLWQIIRRQTSRSPATPTPTSTPVEKDIPRTRPERVTINAQSSAPTCLNNLPIDIFLSIMEHLPGHAIATLALTNRAMFGVVTEFANPFQRLRLPAMQYERTKFLLLCFDKHHPNELVCYNCGVFHPRWYHRSEENEPLEDAPCLRQTRQVAEAWVPNVPSGLGFSWPDFHKVMRGFRLSPEYGNTCLMNHNVVKSAHSWSFDSFALAADDRLLVRQRHYISVCGFRRYPSTHCYPISWVCPHVDINGTTYHSIYQDLRRASKAARDRGSNLAQNFTPKIHRCTCCPTEYIVEVRPRSLVVGRMRSFMSREKYVVFITSYKDLGACMSPDEPEFVAMSSCCSEPHVRNPLSESNAWQKPQYQQAPWPTLDLTHMEPISARFERQFSLHQTSSTVQDDKAGSSDG</sequence>
<accession>A0A6G1K5W8</accession>
<proteinExistence type="predicted"/>
<protein>
    <recommendedName>
        <fullName evidence="2">F-box domain-containing protein</fullName>
    </recommendedName>
</protein>
<feature type="region of interest" description="Disordered" evidence="1">
    <location>
        <begin position="15"/>
        <end position="36"/>
    </location>
</feature>
<feature type="compositionally biased region" description="Low complexity" evidence="1">
    <location>
        <begin position="15"/>
        <end position="27"/>
    </location>
</feature>
<dbReference type="AlphaFoldDB" id="A0A6G1K5W8"/>
<keyword evidence="4" id="KW-1185">Reference proteome</keyword>
<evidence type="ECO:0000313" key="3">
    <source>
        <dbReference type="EMBL" id="KAF2707841.1"/>
    </source>
</evidence>
<dbReference type="InterPro" id="IPR001810">
    <property type="entry name" value="F-box_dom"/>
</dbReference>
<gene>
    <name evidence="3" type="ORF">K504DRAFT_504064</name>
</gene>
<dbReference type="EMBL" id="MU005773">
    <property type="protein sequence ID" value="KAF2707841.1"/>
    <property type="molecule type" value="Genomic_DNA"/>
</dbReference>
<reference evidence="3" key="1">
    <citation type="journal article" date="2020" name="Stud. Mycol.">
        <title>101 Dothideomycetes genomes: a test case for predicting lifestyles and emergence of pathogens.</title>
        <authorList>
            <person name="Haridas S."/>
            <person name="Albert R."/>
            <person name="Binder M."/>
            <person name="Bloem J."/>
            <person name="Labutti K."/>
            <person name="Salamov A."/>
            <person name="Andreopoulos B."/>
            <person name="Baker S."/>
            <person name="Barry K."/>
            <person name="Bills G."/>
            <person name="Bluhm B."/>
            <person name="Cannon C."/>
            <person name="Castanera R."/>
            <person name="Culley D."/>
            <person name="Daum C."/>
            <person name="Ezra D."/>
            <person name="Gonzalez J."/>
            <person name="Henrissat B."/>
            <person name="Kuo A."/>
            <person name="Liang C."/>
            <person name="Lipzen A."/>
            <person name="Lutzoni F."/>
            <person name="Magnuson J."/>
            <person name="Mondo S."/>
            <person name="Nolan M."/>
            <person name="Ohm R."/>
            <person name="Pangilinan J."/>
            <person name="Park H.-J."/>
            <person name="Ramirez L."/>
            <person name="Alfaro M."/>
            <person name="Sun H."/>
            <person name="Tritt A."/>
            <person name="Yoshinaga Y."/>
            <person name="Zwiers L.-H."/>
            <person name="Turgeon B."/>
            <person name="Goodwin S."/>
            <person name="Spatafora J."/>
            <person name="Crous P."/>
            <person name="Grigoriev I."/>
        </authorList>
    </citation>
    <scope>NUCLEOTIDE SEQUENCE</scope>
    <source>
        <strain evidence="3">CBS 279.74</strain>
    </source>
</reference>
<name>A0A6G1K5W8_9PLEO</name>
<dbReference type="OrthoDB" id="3800215at2759"/>
<dbReference type="SUPFAM" id="SSF81383">
    <property type="entry name" value="F-box domain"/>
    <property type="match status" value="1"/>
</dbReference>